<dbReference type="InterPro" id="IPR049371">
    <property type="entry name" value="GspD-like_N0"/>
</dbReference>
<keyword evidence="3 10" id="KW-0813">Transport</keyword>
<feature type="domain" description="NolW-like" evidence="13">
    <location>
        <begin position="185"/>
        <end position="255"/>
    </location>
</feature>
<keyword evidence="5" id="KW-0812">Transmembrane</keyword>
<dbReference type="NCBIfam" id="TIGR02517">
    <property type="entry name" value="type_II_gspD"/>
    <property type="match status" value="1"/>
</dbReference>
<keyword evidence="6 11" id="KW-0732">Signal</keyword>
<dbReference type="PANTHER" id="PTHR30332">
    <property type="entry name" value="PROBABLE GENERAL SECRETION PATHWAY PROTEIN D"/>
    <property type="match status" value="1"/>
</dbReference>
<reference evidence="15" key="1">
    <citation type="submission" date="2020-12" db="EMBL/GenBank/DDBJ databases">
        <title>Marinomonas arctica sp. nov., a psychrotolerant bacterium isolated from the Arctic.</title>
        <authorList>
            <person name="Zhang Y."/>
        </authorList>
    </citation>
    <scope>NUCLEOTIDE SEQUENCE</scope>
    <source>
        <strain evidence="15">C1424</strain>
    </source>
</reference>
<feature type="domain" description="NolW-like" evidence="13">
    <location>
        <begin position="261"/>
        <end position="330"/>
    </location>
</feature>
<accession>A0A934N2U8</accession>
<keyword evidence="7" id="KW-0653">Protein transport</keyword>
<name>A0A934N2U8_9GAMM</name>
<dbReference type="AlphaFoldDB" id="A0A934N2U8"/>
<evidence type="ECO:0000259" key="12">
    <source>
        <dbReference type="Pfam" id="PF00263"/>
    </source>
</evidence>
<proteinExistence type="inferred from homology"/>
<dbReference type="Gene3D" id="3.30.1370.120">
    <property type="match status" value="3"/>
</dbReference>
<comment type="subcellular location">
    <subcellularLocation>
        <location evidence="1 10">Cell outer membrane</location>
    </subcellularLocation>
</comment>
<keyword evidence="8" id="KW-0472">Membrane</keyword>
<dbReference type="GO" id="GO:0009279">
    <property type="term" value="C:cell outer membrane"/>
    <property type="evidence" value="ECO:0007669"/>
    <property type="project" value="UniProtKB-SubCell"/>
</dbReference>
<evidence type="ECO:0000256" key="10">
    <source>
        <dbReference type="RuleBase" id="RU004004"/>
    </source>
</evidence>
<evidence type="ECO:0000256" key="2">
    <source>
        <dbReference type="ARBA" id="ARBA00006980"/>
    </source>
</evidence>
<organism evidence="15 16">
    <name type="scientific">Marinomonas transparens</name>
    <dbReference type="NCBI Taxonomy" id="2795388"/>
    <lineage>
        <taxon>Bacteria</taxon>
        <taxon>Pseudomonadati</taxon>
        <taxon>Pseudomonadota</taxon>
        <taxon>Gammaproteobacteria</taxon>
        <taxon>Oceanospirillales</taxon>
        <taxon>Oceanospirillaceae</taxon>
        <taxon>Marinomonas</taxon>
    </lineage>
</organism>
<evidence type="ECO:0000256" key="4">
    <source>
        <dbReference type="ARBA" id="ARBA00022452"/>
    </source>
</evidence>
<dbReference type="GO" id="GO:0015627">
    <property type="term" value="C:type II protein secretion system complex"/>
    <property type="evidence" value="ECO:0007669"/>
    <property type="project" value="InterPro"/>
</dbReference>
<dbReference type="Pfam" id="PF21305">
    <property type="entry name" value="type_II_gspD_N0"/>
    <property type="match status" value="1"/>
</dbReference>
<dbReference type="PRINTS" id="PR00811">
    <property type="entry name" value="BCTERIALGSPD"/>
</dbReference>
<dbReference type="PANTHER" id="PTHR30332:SF24">
    <property type="entry name" value="SECRETIN GSPD-RELATED"/>
    <property type="match status" value="1"/>
</dbReference>
<feature type="domain" description="GspD-like N0" evidence="14">
    <location>
        <begin position="26"/>
        <end position="94"/>
    </location>
</feature>
<feature type="signal peptide" evidence="11">
    <location>
        <begin position="1"/>
        <end position="21"/>
    </location>
</feature>
<dbReference type="InterPro" id="IPR001775">
    <property type="entry name" value="GspD/PilQ"/>
</dbReference>
<feature type="domain" description="NolW-like" evidence="13">
    <location>
        <begin position="121"/>
        <end position="178"/>
    </location>
</feature>
<keyword evidence="9" id="KW-0998">Cell outer membrane</keyword>
<evidence type="ECO:0000256" key="9">
    <source>
        <dbReference type="ARBA" id="ARBA00023237"/>
    </source>
</evidence>
<dbReference type="InterPro" id="IPR013356">
    <property type="entry name" value="T2SS_GspD"/>
</dbReference>
<keyword evidence="4" id="KW-1134">Transmembrane beta strand</keyword>
<dbReference type="Pfam" id="PF03958">
    <property type="entry name" value="Secretin_N"/>
    <property type="match status" value="3"/>
</dbReference>
<evidence type="ECO:0000256" key="3">
    <source>
        <dbReference type="ARBA" id="ARBA00022448"/>
    </source>
</evidence>
<dbReference type="Proteomes" id="UP000628710">
    <property type="component" value="Unassembled WGS sequence"/>
</dbReference>
<protein>
    <submittedName>
        <fullName evidence="15">Type II secretion system secretin GspD</fullName>
    </submittedName>
</protein>
<evidence type="ECO:0000256" key="5">
    <source>
        <dbReference type="ARBA" id="ARBA00022692"/>
    </source>
</evidence>
<dbReference type="GO" id="GO:0015628">
    <property type="term" value="P:protein secretion by the type II secretion system"/>
    <property type="evidence" value="ECO:0007669"/>
    <property type="project" value="InterPro"/>
</dbReference>
<feature type="chain" id="PRO_5038084011" evidence="11">
    <location>
        <begin position="22"/>
        <end position="611"/>
    </location>
</feature>
<evidence type="ECO:0000259" key="14">
    <source>
        <dbReference type="Pfam" id="PF21305"/>
    </source>
</evidence>
<sequence>MINFIKMTAVMFVLLPCLAFGQTWKVNLQQADIQAFLNQVSEITGKSFILDPRVKGKVTVVSKTELDKKSVLNLFFTVLSVHGYAAIETPEGIKIVPQSNAKQSGLRFDSDSNTVGALLVTEVIAIKNVVAAELVPILRPLIPPFGHLAAVKEANALIISDRADNIRELEKLIQRLDNTSDKEIRVVQLVHAWAGDLLSLLTNLADEKKGGNGASSQHTTKVIADESTNRLILKGEVDALDQVESLIKRLDQPAQRSNRLHVVPLRYADATETAELISSLLGADPKDKNSRGSSIVKADKSMNRLVISAEPSAMADLTPIIQELDIPRAQVLVEAIIVEVVMEDNEALGFQWLLEDSSGGGSLLGSNFTTAGNSILGFADNLSTGTTALAEGVTGGGAFTSGSLNIAGVLQAIEGNSNANLLSTPKIMTLDNQKSKILVGETRPFQTGGYSDTTNNAFVTTERHDIGLTLEVTPHINAGDEVKMDVTQIVEAASSEQSSLGTITTKREITTTVIAGDNQTIVLGGLMQDNINEIYQKVPLFGDIPVLGALFRSRSIEKTKRNLLVFIRPTILRNKEHANAVTGDNYRTFKSIEMIMPNGDVRPATVDSLFD</sequence>
<evidence type="ECO:0000313" key="16">
    <source>
        <dbReference type="Proteomes" id="UP000628710"/>
    </source>
</evidence>
<comment type="similarity">
    <text evidence="2">Belongs to the bacterial secretin family. GSP D subfamily.</text>
</comment>
<gene>
    <name evidence="15" type="primary">gspD</name>
    <name evidence="15" type="ORF">I8J31_15390</name>
</gene>
<evidence type="ECO:0000256" key="7">
    <source>
        <dbReference type="ARBA" id="ARBA00022927"/>
    </source>
</evidence>
<evidence type="ECO:0000259" key="13">
    <source>
        <dbReference type="Pfam" id="PF03958"/>
    </source>
</evidence>
<evidence type="ECO:0000256" key="11">
    <source>
        <dbReference type="SAM" id="SignalP"/>
    </source>
</evidence>
<dbReference type="Pfam" id="PF00263">
    <property type="entry name" value="Secretin"/>
    <property type="match status" value="1"/>
</dbReference>
<evidence type="ECO:0000313" key="15">
    <source>
        <dbReference type="EMBL" id="MBJ7539062.1"/>
    </source>
</evidence>
<dbReference type="InterPro" id="IPR038591">
    <property type="entry name" value="NolW-like_sf"/>
</dbReference>
<evidence type="ECO:0000256" key="8">
    <source>
        <dbReference type="ARBA" id="ARBA00023136"/>
    </source>
</evidence>
<dbReference type="InterPro" id="IPR050810">
    <property type="entry name" value="Bact_Secretion_Sys_Channel"/>
</dbReference>
<dbReference type="EMBL" id="JAEMNX010000020">
    <property type="protein sequence ID" value="MBJ7539062.1"/>
    <property type="molecule type" value="Genomic_DNA"/>
</dbReference>
<dbReference type="InterPro" id="IPR005644">
    <property type="entry name" value="NolW-like"/>
</dbReference>
<dbReference type="InterPro" id="IPR004846">
    <property type="entry name" value="T2SS/T3SS_dom"/>
</dbReference>
<feature type="domain" description="Type II/III secretion system secretin-like" evidence="12">
    <location>
        <begin position="412"/>
        <end position="573"/>
    </location>
</feature>
<evidence type="ECO:0000256" key="6">
    <source>
        <dbReference type="ARBA" id="ARBA00022729"/>
    </source>
</evidence>
<evidence type="ECO:0000256" key="1">
    <source>
        <dbReference type="ARBA" id="ARBA00004442"/>
    </source>
</evidence>
<keyword evidence="16" id="KW-1185">Reference proteome</keyword>
<comment type="caution">
    <text evidence="15">The sequence shown here is derived from an EMBL/GenBank/DDBJ whole genome shotgun (WGS) entry which is preliminary data.</text>
</comment>